<dbReference type="GO" id="GO:0000166">
    <property type="term" value="F:nucleotide binding"/>
    <property type="evidence" value="ECO:0007669"/>
    <property type="project" value="UniProtKB-KW"/>
</dbReference>
<evidence type="ECO:0000256" key="6">
    <source>
        <dbReference type="ARBA" id="ARBA00023118"/>
    </source>
</evidence>
<evidence type="ECO:0000259" key="9">
    <source>
        <dbReference type="Pfam" id="PF18967"/>
    </source>
</evidence>
<keyword evidence="7 8" id="KW-0472">Membrane</keyword>
<evidence type="ECO:0000256" key="1">
    <source>
        <dbReference type="ARBA" id="ARBA00004236"/>
    </source>
</evidence>
<protein>
    <recommendedName>
        <fullName evidence="9">Pycsar effector protein domain-containing protein</fullName>
    </recommendedName>
</protein>
<keyword evidence="2" id="KW-1003">Cell membrane</keyword>
<organism evidence="10 11">
    <name type="scientific">Pedobacter psychrodurus</name>
    <dbReference type="NCBI Taxonomy" id="2530456"/>
    <lineage>
        <taxon>Bacteria</taxon>
        <taxon>Pseudomonadati</taxon>
        <taxon>Bacteroidota</taxon>
        <taxon>Sphingobacteriia</taxon>
        <taxon>Sphingobacteriales</taxon>
        <taxon>Sphingobacteriaceae</taxon>
        <taxon>Pedobacter</taxon>
    </lineage>
</organism>
<dbReference type="RefSeq" id="WP_131527809.1">
    <property type="nucleotide sequence ID" value="NZ_SJSO01000003.1"/>
</dbReference>
<dbReference type="EMBL" id="SJSO01000003">
    <property type="protein sequence ID" value="TCD28695.1"/>
    <property type="molecule type" value="Genomic_DNA"/>
</dbReference>
<feature type="transmembrane region" description="Helical" evidence="8">
    <location>
        <begin position="364"/>
        <end position="386"/>
    </location>
</feature>
<keyword evidence="11" id="KW-1185">Reference proteome</keyword>
<dbReference type="Proteomes" id="UP000293925">
    <property type="component" value="Unassembled WGS sequence"/>
</dbReference>
<evidence type="ECO:0000256" key="5">
    <source>
        <dbReference type="ARBA" id="ARBA00022989"/>
    </source>
</evidence>
<evidence type="ECO:0000313" key="10">
    <source>
        <dbReference type="EMBL" id="TCD28695.1"/>
    </source>
</evidence>
<keyword evidence="3 8" id="KW-0812">Transmembrane</keyword>
<gene>
    <name evidence="10" type="ORF">EZ456_04745</name>
</gene>
<dbReference type="GO" id="GO:0005886">
    <property type="term" value="C:plasma membrane"/>
    <property type="evidence" value="ECO:0007669"/>
    <property type="project" value="UniProtKB-SubCell"/>
</dbReference>
<name>A0A4R0Q749_9SPHI</name>
<evidence type="ECO:0000256" key="8">
    <source>
        <dbReference type="SAM" id="Phobius"/>
    </source>
</evidence>
<evidence type="ECO:0000256" key="3">
    <source>
        <dbReference type="ARBA" id="ARBA00022692"/>
    </source>
</evidence>
<accession>A0A4R0Q749</accession>
<comment type="subcellular location">
    <subcellularLocation>
        <location evidence="1">Cell membrane</location>
    </subcellularLocation>
</comment>
<feature type="domain" description="Pycsar effector protein" evidence="9">
    <location>
        <begin position="231"/>
        <end position="385"/>
    </location>
</feature>
<reference evidence="10 11" key="1">
    <citation type="submission" date="2019-02" db="EMBL/GenBank/DDBJ databases">
        <title>Pedobacter sp. RP-3-21 sp. nov., isolated from Arctic soil.</title>
        <authorList>
            <person name="Dahal R.H."/>
        </authorList>
    </citation>
    <scope>NUCLEOTIDE SEQUENCE [LARGE SCALE GENOMIC DNA]</scope>
    <source>
        <strain evidence="10 11">RP-3-21</strain>
    </source>
</reference>
<dbReference type="InterPro" id="IPR043760">
    <property type="entry name" value="PycTM_dom"/>
</dbReference>
<dbReference type="Pfam" id="PF18967">
    <property type="entry name" value="PycTM"/>
    <property type="match status" value="1"/>
</dbReference>
<sequence length="390" mass="45281">MENVLNTYESAIGYLRSYYETYSKGDLNFGLSLCKRISRECIKIAGEEKLIGIDFGNALLACCFRYAGVTNIMLTKDIGIKLLNDFTQQVNYPEEQVEYIRELINRHSRREIPNGKIERIVWDALGYRLALEDFFKHLHYLHDEMNRIHENSYDELSILLKIRDKFSGEYYYTDYAKKNYSARLIKNKNKVNKRIQHLTENLPDTKNSGTMMTDRETEDLFKIAFRNYVKLVDVADSKAALLIQVNSILISVVIAFVISRIEKYPMLIVPSFLILAVAFITILLSILASRPQRNSYIHDRSSKSYQTFFFGSFDLVGSEFRDADFDSYSLELANLLKSGRENVFNEIFKEVFNVRKVLSRKFTFLSYAYIVFIGGLAASIIAFFIATNYY</sequence>
<dbReference type="GO" id="GO:0051607">
    <property type="term" value="P:defense response to virus"/>
    <property type="evidence" value="ECO:0007669"/>
    <property type="project" value="UniProtKB-KW"/>
</dbReference>
<evidence type="ECO:0000256" key="2">
    <source>
        <dbReference type="ARBA" id="ARBA00022475"/>
    </source>
</evidence>
<proteinExistence type="predicted"/>
<evidence type="ECO:0000256" key="7">
    <source>
        <dbReference type="ARBA" id="ARBA00023136"/>
    </source>
</evidence>
<dbReference type="AlphaFoldDB" id="A0A4R0Q749"/>
<keyword evidence="4" id="KW-0547">Nucleotide-binding</keyword>
<feature type="transmembrane region" description="Helical" evidence="8">
    <location>
        <begin position="239"/>
        <end position="261"/>
    </location>
</feature>
<keyword evidence="5 8" id="KW-1133">Transmembrane helix</keyword>
<keyword evidence="6" id="KW-0051">Antiviral defense</keyword>
<feature type="transmembrane region" description="Helical" evidence="8">
    <location>
        <begin position="267"/>
        <end position="288"/>
    </location>
</feature>
<evidence type="ECO:0000313" key="11">
    <source>
        <dbReference type="Proteomes" id="UP000293925"/>
    </source>
</evidence>
<comment type="caution">
    <text evidence="10">The sequence shown here is derived from an EMBL/GenBank/DDBJ whole genome shotgun (WGS) entry which is preliminary data.</text>
</comment>
<evidence type="ECO:0000256" key="4">
    <source>
        <dbReference type="ARBA" id="ARBA00022741"/>
    </source>
</evidence>
<dbReference type="SUPFAM" id="SSF109604">
    <property type="entry name" value="HD-domain/PDEase-like"/>
    <property type="match status" value="1"/>
</dbReference>
<dbReference type="OrthoDB" id="5728337at2"/>